<dbReference type="GO" id="GO:0005886">
    <property type="term" value="C:plasma membrane"/>
    <property type="evidence" value="ECO:0007669"/>
    <property type="project" value="TreeGrafter"/>
</dbReference>
<reference evidence="3" key="1">
    <citation type="submission" date="2012-02" db="EMBL/GenBank/DDBJ databases">
        <title>Complete sequence of chromosome of Methanomethylovorans hollandica DSM 15978.</title>
        <authorList>
            <person name="Lucas S."/>
            <person name="Copeland A."/>
            <person name="Lapidus A."/>
            <person name="Glavina del Rio T."/>
            <person name="Dalin E."/>
            <person name="Tice H."/>
            <person name="Bruce D."/>
            <person name="Goodwin L."/>
            <person name="Pitluck S."/>
            <person name="Peters L."/>
            <person name="Mikhailova N."/>
            <person name="Held B."/>
            <person name="Kyrpides N."/>
            <person name="Mavromatis K."/>
            <person name="Ivanova N."/>
            <person name="Brettin T."/>
            <person name="Detter J.C."/>
            <person name="Han C."/>
            <person name="Larimer F."/>
            <person name="Land M."/>
            <person name="Hauser L."/>
            <person name="Markowitz V."/>
            <person name="Cheng J.-F."/>
            <person name="Hugenholtz P."/>
            <person name="Woyke T."/>
            <person name="Wu D."/>
            <person name="Spring S."/>
            <person name="Schroeder M."/>
            <person name="Brambilla E."/>
            <person name="Klenk H.-P."/>
            <person name="Eisen J.A."/>
        </authorList>
    </citation>
    <scope>NUCLEOTIDE SEQUENCE [LARGE SCALE GENOMIC DNA]</scope>
    <source>
        <strain evidence="3">DSM 15978 / NBRC 107637 / DMS1</strain>
    </source>
</reference>
<feature type="domain" description="Hemerythrin-like" evidence="1">
    <location>
        <begin position="3"/>
        <end position="139"/>
    </location>
</feature>
<name>L0KY54_METHD</name>
<dbReference type="KEGG" id="mhz:Metho_1416"/>
<dbReference type="RefSeq" id="WP_015324791.1">
    <property type="nucleotide sequence ID" value="NC_019977.1"/>
</dbReference>
<proteinExistence type="predicted"/>
<evidence type="ECO:0000259" key="1">
    <source>
        <dbReference type="Pfam" id="PF01814"/>
    </source>
</evidence>
<organism evidence="2 3">
    <name type="scientific">Methanomethylovorans hollandica (strain DSM 15978 / NBRC 107637 / DMS1)</name>
    <dbReference type="NCBI Taxonomy" id="867904"/>
    <lineage>
        <taxon>Archaea</taxon>
        <taxon>Methanobacteriati</taxon>
        <taxon>Methanobacteriota</taxon>
        <taxon>Stenosarchaea group</taxon>
        <taxon>Methanomicrobia</taxon>
        <taxon>Methanosarcinales</taxon>
        <taxon>Methanosarcinaceae</taxon>
        <taxon>Methanomethylovorans</taxon>
    </lineage>
</organism>
<dbReference type="Gene3D" id="1.20.120.520">
    <property type="entry name" value="nmb1532 protein domain like"/>
    <property type="match status" value="1"/>
</dbReference>
<dbReference type="InterPro" id="IPR012312">
    <property type="entry name" value="Hemerythrin-like"/>
</dbReference>
<dbReference type="Proteomes" id="UP000010866">
    <property type="component" value="Chromosome"/>
</dbReference>
<protein>
    <recommendedName>
        <fullName evidence="1">Hemerythrin-like domain-containing protein</fullName>
    </recommendedName>
</protein>
<evidence type="ECO:0000313" key="3">
    <source>
        <dbReference type="Proteomes" id="UP000010866"/>
    </source>
</evidence>
<keyword evidence="3" id="KW-1185">Reference proteome</keyword>
<accession>L0KY54</accession>
<dbReference type="AlphaFoldDB" id="L0KY54"/>
<dbReference type="OrthoDB" id="131831at2157"/>
<gene>
    <name evidence="2" type="ordered locus">Metho_1416</name>
</gene>
<sequence length="183" mass="21163">MMGTEDLKHEHNEIGLMLDVLGKICELLDAGENIDPEHLKQLHDFMFTFVDKCHHTKEEEILFPMLKSINGAESQKLIDVLIAEHGTGRKYAHAIGEAISNHENVDLQDRAEIIKYGRNYIKLLVQHIKKENNVLFTMAEKKLSDKQNLELFEKFEVVEKEKIGMGEHEKLHAMLHHLADIYL</sequence>
<dbReference type="GeneID" id="14407225"/>
<evidence type="ECO:0000313" key="2">
    <source>
        <dbReference type="EMBL" id="AGB49625.1"/>
    </source>
</evidence>
<dbReference type="PANTHER" id="PTHR39966">
    <property type="entry name" value="BLL2471 PROTEIN-RELATED"/>
    <property type="match status" value="1"/>
</dbReference>
<dbReference type="Pfam" id="PF01814">
    <property type="entry name" value="Hemerythrin"/>
    <property type="match status" value="1"/>
</dbReference>
<dbReference type="EMBL" id="CP003362">
    <property type="protein sequence ID" value="AGB49625.1"/>
    <property type="molecule type" value="Genomic_DNA"/>
</dbReference>
<dbReference type="PANTHER" id="PTHR39966:SF1">
    <property type="entry name" value="HEMERYTHRIN-LIKE DOMAIN-CONTAINING PROTEIN"/>
    <property type="match status" value="1"/>
</dbReference>
<dbReference type="HOGENOM" id="CLU_095978_2_0_2"/>
<dbReference type="CDD" id="cd12108">
    <property type="entry name" value="Hr-like"/>
    <property type="match status" value="1"/>
</dbReference>